<reference evidence="3" key="2">
    <citation type="submission" date="2020-09" db="EMBL/GenBank/DDBJ databases">
        <authorList>
            <person name="Sun Q."/>
            <person name="Ohkuma M."/>
        </authorList>
    </citation>
    <scope>NUCLEOTIDE SEQUENCE</scope>
    <source>
        <strain evidence="3">JCM 3090</strain>
    </source>
</reference>
<dbReference type="AlphaFoldDB" id="A0A8J3B430"/>
<dbReference type="EMBL" id="BMQB01000001">
    <property type="protein sequence ID" value="GGJ78349.1"/>
    <property type="molecule type" value="Genomic_DNA"/>
</dbReference>
<feature type="compositionally biased region" description="Polar residues" evidence="1">
    <location>
        <begin position="351"/>
        <end position="360"/>
    </location>
</feature>
<feature type="region of interest" description="Disordered" evidence="1">
    <location>
        <begin position="341"/>
        <end position="360"/>
    </location>
</feature>
<evidence type="ECO:0000256" key="1">
    <source>
        <dbReference type="SAM" id="MobiDB-lite"/>
    </source>
</evidence>
<name>A0A8J3B430_9ACTN</name>
<comment type="caution">
    <text evidence="3">The sequence shown here is derived from an EMBL/GenBank/DDBJ whole genome shotgun (WGS) entry which is preliminary data.</text>
</comment>
<organism evidence="3 4">
    <name type="scientific">Pilimelia anulata</name>
    <dbReference type="NCBI Taxonomy" id="53371"/>
    <lineage>
        <taxon>Bacteria</taxon>
        <taxon>Bacillati</taxon>
        <taxon>Actinomycetota</taxon>
        <taxon>Actinomycetes</taxon>
        <taxon>Micromonosporales</taxon>
        <taxon>Micromonosporaceae</taxon>
        <taxon>Pilimelia</taxon>
    </lineage>
</organism>
<keyword evidence="3" id="KW-0378">Hydrolase</keyword>
<keyword evidence="2" id="KW-0732">Signal</keyword>
<protein>
    <submittedName>
        <fullName evidence="3">M6 family metalloprotease domain-containing protein</fullName>
    </submittedName>
</protein>
<dbReference type="RefSeq" id="WP_189168375.1">
    <property type="nucleotide sequence ID" value="NZ_BMQB01000001.1"/>
</dbReference>
<proteinExistence type="predicted"/>
<evidence type="ECO:0000313" key="3">
    <source>
        <dbReference type="EMBL" id="GGJ78349.1"/>
    </source>
</evidence>
<evidence type="ECO:0000313" key="4">
    <source>
        <dbReference type="Proteomes" id="UP000649739"/>
    </source>
</evidence>
<feature type="signal peptide" evidence="2">
    <location>
        <begin position="1"/>
        <end position="29"/>
    </location>
</feature>
<dbReference type="PANTHER" id="PTHR41775:SF1">
    <property type="entry name" value="PEPTIDASE M6-LIKE DOMAIN-CONTAINING PROTEIN"/>
    <property type="match status" value="1"/>
</dbReference>
<keyword evidence="3" id="KW-0482">Metalloprotease</keyword>
<dbReference type="PANTHER" id="PTHR41775">
    <property type="entry name" value="SECRETED PROTEIN-RELATED"/>
    <property type="match status" value="1"/>
</dbReference>
<evidence type="ECO:0000256" key="2">
    <source>
        <dbReference type="SAM" id="SignalP"/>
    </source>
</evidence>
<dbReference type="Proteomes" id="UP000649739">
    <property type="component" value="Unassembled WGS sequence"/>
</dbReference>
<gene>
    <name evidence="3" type="ORF">GCM10010123_05410</name>
</gene>
<keyword evidence="3" id="KW-0645">Protease</keyword>
<keyword evidence="4" id="KW-1185">Reference proteome</keyword>
<feature type="chain" id="PRO_5035246210" evidence="2">
    <location>
        <begin position="30"/>
        <end position="407"/>
    </location>
</feature>
<sequence>MRITRRQPAAAVRAVLHLALAAATGVALAAVPGAGAAADPTSGGHAADPVTACRIAPGGFLHEGPTDWNSFPKPVGPRRAALLFSGGWNMDAEYDRLKAAEEWYRTASFGRYQLTLVPHKKPVSLSPAGERELRRHDRAADPDRLGDVVADRGIPSVWGDAARRADRDFDFSQIDIVFYMHSGTSRSYAQFDGVTLDGKSIKTGAILGTDWGSHKAKLLIHEGGHTISLPDLYGGSGGYAYTGGWDIQSSINGPSPDHFAWHKWKLGWLDDDQLRCVATRNTSSEHVLTPNETTGGTKAVVVRYGNSTAYIAEVRTKQGVNTASCDTGVLVYRVDSKTASGSGPVRVMDSHPSSSCGGNNLNDGTYDVGAGEVSTFTDSANQVKFEVRSKDGENYTVRATYGNAVAG</sequence>
<accession>A0A8J3B430</accession>
<reference evidence="3" key="1">
    <citation type="journal article" date="2014" name="Int. J. Syst. Evol. Microbiol.">
        <title>Complete genome sequence of Corynebacterium casei LMG S-19264T (=DSM 44701T), isolated from a smear-ripened cheese.</title>
        <authorList>
            <consortium name="US DOE Joint Genome Institute (JGI-PGF)"/>
            <person name="Walter F."/>
            <person name="Albersmeier A."/>
            <person name="Kalinowski J."/>
            <person name="Ruckert C."/>
        </authorList>
    </citation>
    <scope>NUCLEOTIDE SEQUENCE</scope>
    <source>
        <strain evidence="3">JCM 3090</strain>
    </source>
</reference>
<dbReference type="GO" id="GO:0008237">
    <property type="term" value="F:metallopeptidase activity"/>
    <property type="evidence" value="ECO:0007669"/>
    <property type="project" value="UniProtKB-KW"/>
</dbReference>